<comment type="caution">
    <text evidence="2">The sequence shown here is derived from an EMBL/GenBank/DDBJ whole genome shotgun (WGS) entry which is preliminary data.</text>
</comment>
<sequence length="181" mass="19423">MNPLSSFYSITPTIPTPPPTLFWALTLLTTTTYITTLTSKTITGSATAWIRPFLKTRRRRNIALAIYVAIVLLEFLQSKWIMAGDWGIVSGLKAFASWVVASGKGGDGDGGANQSPGWIELLGPVAGLAGRVFVICNMGTMVFLWLGMAVKELVSLDVDGNGDGDAGARRVVSEKEAEKKE</sequence>
<dbReference type="EMBL" id="JBFTWV010000121">
    <property type="protein sequence ID" value="KAL2786311.1"/>
    <property type="molecule type" value="Genomic_DNA"/>
</dbReference>
<gene>
    <name evidence="2" type="ORF">BJX66DRAFT_313046</name>
</gene>
<evidence type="ECO:0000313" key="3">
    <source>
        <dbReference type="Proteomes" id="UP001610563"/>
    </source>
</evidence>
<feature type="transmembrane region" description="Helical" evidence="1">
    <location>
        <begin position="62"/>
        <end position="82"/>
    </location>
</feature>
<protein>
    <submittedName>
        <fullName evidence="2">Uncharacterized protein</fullName>
    </submittedName>
</protein>
<keyword evidence="3" id="KW-1185">Reference proteome</keyword>
<accession>A0ABR4FST3</accession>
<evidence type="ECO:0000256" key="1">
    <source>
        <dbReference type="SAM" id="Phobius"/>
    </source>
</evidence>
<feature type="transmembrane region" description="Helical" evidence="1">
    <location>
        <begin position="125"/>
        <end position="146"/>
    </location>
</feature>
<reference evidence="2 3" key="1">
    <citation type="submission" date="2024-07" db="EMBL/GenBank/DDBJ databases">
        <title>Section-level genome sequencing and comparative genomics of Aspergillus sections Usti and Cavernicolus.</title>
        <authorList>
            <consortium name="Lawrence Berkeley National Laboratory"/>
            <person name="Nybo J.L."/>
            <person name="Vesth T.C."/>
            <person name="Theobald S."/>
            <person name="Frisvad J.C."/>
            <person name="Larsen T.O."/>
            <person name="Kjaerboelling I."/>
            <person name="Rothschild-Mancinelli K."/>
            <person name="Lyhne E.K."/>
            <person name="Kogle M.E."/>
            <person name="Barry K."/>
            <person name="Clum A."/>
            <person name="Na H."/>
            <person name="Ledsgaard L."/>
            <person name="Lin J."/>
            <person name="Lipzen A."/>
            <person name="Kuo A."/>
            <person name="Riley R."/>
            <person name="Mondo S."/>
            <person name="Labutti K."/>
            <person name="Haridas S."/>
            <person name="Pangalinan J."/>
            <person name="Salamov A.A."/>
            <person name="Simmons B.A."/>
            <person name="Magnuson J.K."/>
            <person name="Chen J."/>
            <person name="Drula E."/>
            <person name="Henrissat B."/>
            <person name="Wiebenga A."/>
            <person name="Lubbers R.J."/>
            <person name="Gomes A.C."/>
            <person name="Makela M.R."/>
            <person name="Stajich J."/>
            <person name="Grigoriev I.V."/>
            <person name="Mortensen U.H."/>
            <person name="De Vries R.P."/>
            <person name="Baker S.E."/>
            <person name="Andersen M.R."/>
        </authorList>
    </citation>
    <scope>NUCLEOTIDE SEQUENCE [LARGE SCALE GENOMIC DNA]</scope>
    <source>
        <strain evidence="2 3">CBS 209.92</strain>
    </source>
</reference>
<evidence type="ECO:0000313" key="2">
    <source>
        <dbReference type="EMBL" id="KAL2786311.1"/>
    </source>
</evidence>
<keyword evidence="1" id="KW-0472">Membrane</keyword>
<keyword evidence="1" id="KW-0812">Transmembrane</keyword>
<proteinExistence type="predicted"/>
<keyword evidence="1" id="KW-1133">Transmembrane helix</keyword>
<feature type="transmembrane region" description="Helical" evidence="1">
    <location>
        <begin position="20"/>
        <end position="42"/>
    </location>
</feature>
<organism evidence="2 3">
    <name type="scientific">Aspergillus keveii</name>
    <dbReference type="NCBI Taxonomy" id="714993"/>
    <lineage>
        <taxon>Eukaryota</taxon>
        <taxon>Fungi</taxon>
        <taxon>Dikarya</taxon>
        <taxon>Ascomycota</taxon>
        <taxon>Pezizomycotina</taxon>
        <taxon>Eurotiomycetes</taxon>
        <taxon>Eurotiomycetidae</taxon>
        <taxon>Eurotiales</taxon>
        <taxon>Aspergillaceae</taxon>
        <taxon>Aspergillus</taxon>
        <taxon>Aspergillus subgen. Nidulantes</taxon>
    </lineage>
</organism>
<name>A0ABR4FST3_9EURO</name>
<dbReference type="Proteomes" id="UP001610563">
    <property type="component" value="Unassembled WGS sequence"/>
</dbReference>